<evidence type="ECO:0000313" key="2">
    <source>
        <dbReference type="Proteomes" id="UP000292881"/>
    </source>
</evidence>
<dbReference type="AlphaFoldDB" id="A0A4Q2JIB1"/>
<reference evidence="1 2" key="1">
    <citation type="submission" date="2019-01" db="EMBL/GenBank/DDBJ databases">
        <authorList>
            <person name="Li J."/>
        </authorList>
    </citation>
    <scope>NUCLEOTIDE SEQUENCE [LARGE SCALE GENOMIC DNA]</scope>
    <source>
        <strain evidence="1 2">CGMCC 4.7180</strain>
    </source>
</reference>
<keyword evidence="2" id="KW-1185">Reference proteome</keyword>
<dbReference type="EMBL" id="SDPL01000209">
    <property type="protein sequence ID" value="RXZ46256.1"/>
    <property type="molecule type" value="Genomic_DNA"/>
</dbReference>
<organism evidence="1 2">
    <name type="scientific">Agromyces binzhouensis</name>
    <dbReference type="NCBI Taxonomy" id="1817495"/>
    <lineage>
        <taxon>Bacteria</taxon>
        <taxon>Bacillati</taxon>
        <taxon>Actinomycetota</taxon>
        <taxon>Actinomycetes</taxon>
        <taxon>Micrococcales</taxon>
        <taxon>Microbacteriaceae</taxon>
        <taxon>Agromyces</taxon>
    </lineage>
</organism>
<comment type="caution">
    <text evidence="1">The sequence shown here is derived from an EMBL/GenBank/DDBJ whole genome shotgun (WGS) entry which is preliminary data.</text>
</comment>
<gene>
    <name evidence="1" type="ORF">ESO86_10840</name>
</gene>
<dbReference type="Proteomes" id="UP000292881">
    <property type="component" value="Unassembled WGS sequence"/>
</dbReference>
<evidence type="ECO:0000313" key="1">
    <source>
        <dbReference type="EMBL" id="RXZ46256.1"/>
    </source>
</evidence>
<protein>
    <submittedName>
        <fullName evidence="1">Uncharacterized protein</fullName>
    </submittedName>
</protein>
<accession>A0A4Q2JIB1</accession>
<proteinExistence type="predicted"/>
<feature type="non-terminal residue" evidence="1">
    <location>
        <position position="120"/>
    </location>
</feature>
<sequence length="120" mass="11792">MTDLLGASGDRIALSFGGRSAGSDELARAVAGAELPAGEGPVGCRADVDPVTVITTVLACLDRGRAVLVGGSQSDADRLADDLPAGTALALTTSGSTSADGSPRVVARTLESWLASAGPL</sequence>
<name>A0A4Q2JIB1_9MICO</name>